<dbReference type="PANTHER" id="PTHR10924">
    <property type="entry name" value="MAJOR FACILITATOR SUPERFAMILY PROTEIN-RELATED"/>
    <property type="match status" value="1"/>
</dbReference>
<evidence type="ECO:0000313" key="6">
    <source>
        <dbReference type="EMBL" id="CAH0552805.1"/>
    </source>
</evidence>
<dbReference type="Proteomes" id="UP001154078">
    <property type="component" value="Chromosome 3"/>
</dbReference>
<dbReference type="InterPro" id="IPR011701">
    <property type="entry name" value="MFS"/>
</dbReference>
<dbReference type="GO" id="GO:0016020">
    <property type="term" value="C:membrane"/>
    <property type="evidence" value="ECO:0007669"/>
    <property type="project" value="UniProtKB-SubCell"/>
</dbReference>
<feature type="transmembrane region" description="Helical" evidence="5">
    <location>
        <begin position="383"/>
        <end position="401"/>
    </location>
</feature>
<dbReference type="GO" id="GO:0097037">
    <property type="term" value="P:heme export"/>
    <property type="evidence" value="ECO:0007669"/>
    <property type="project" value="TreeGrafter"/>
</dbReference>
<feature type="transmembrane region" description="Helical" evidence="5">
    <location>
        <begin position="421"/>
        <end position="440"/>
    </location>
</feature>
<protein>
    <recommendedName>
        <fullName evidence="8">Major facilitator superfamily (MFS) profile domain-containing protein</fullName>
    </recommendedName>
</protein>
<comment type="subcellular location">
    <subcellularLocation>
        <location evidence="1">Membrane</location>
        <topology evidence="1">Multi-pass membrane protein</topology>
    </subcellularLocation>
</comment>
<dbReference type="GO" id="GO:0015232">
    <property type="term" value="F:heme transmembrane transporter activity"/>
    <property type="evidence" value="ECO:0007669"/>
    <property type="project" value="TreeGrafter"/>
</dbReference>
<dbReference type="InterPro" id="IPR036259">
    <property type="entry name" value="MFS_trans_sf"/>
</dbReference>
<keyword evidence="7" id="KW-1185">Reference proteome</keyword>
<evidence type="ECO:0000256" key="4">
    <source>
        <dbReference type="ARBA" id="ARBA00023136"/>
    </source>
</evidence>
<evidence type="ECO:0000256" key="2">
    <source>
        <dbReference type="ARBA" id="ARBA00022692"/>
    </source>
</evidence>
<keyword evidence="3 5" id="KW-1133">Transmembrane helix</keyword>
<dbReference type="Gene3D" id="1.20.1250.20">
    <property type="entry name" value="MFS general substrate transporter like domains"/>
    <property type="match status" value="2"/>
</dbReference>
<dbReference type="AlphaFoldDB" id="A0A9P0FEI8"/>
<gene>
    <name evidence="6" type="ORF">MELIAE_LOCUS4953</name>
</gene>
<dbReference type="EMBL" id="OV121134">
    <property type="protein sequence ID" value="CAH0552805.1"/>
    <property type="molecule type" value="Genomic_DNA"/>
</dbReference>
<evidence type="ECO:0000256" key="1">
    <source>
        <dbReference type="ARBA" id="ARBA00004141"/>
    </source>
</evidence>
<dbReference type="OrthoDB" id="422206at2759"/>
<keyword evidence="4 5" id="KW-0472">Membrane</keyword>
<evidence type="ECO:0000313" key="7">
    <source>
        <dbReference type="Proteomes" id="UP001154078"/>
    </source>
</evidence>
<feature type="transmembrane region" description="Helical" evidence="5">
    <location>
        <begin position="25"/>
        <end position="43"/>
    </location>
</feature>
<dbReference type="GO" id="GO:0020037">
    <property type="term" value="F:heme binding"/>
    <property type="evidence" value="ECO:0007669"/>
    <property type="project" value="TreeGrafter"/>
</dbReference>
<dbReference type="Pfam" id="PF07690">
    <property type="entry name" value="MFS_1"/>
    <property type="match status" value="1"/>
</dbReference>
<organism evidence="6 7">
    <name type="scientific">Brassicogethes aeneus</name>
    <name type="common">Rape pollen beetle</name>
    <name type="synonym">Meligethes aeneus</name>
    <dbReference type="NCBI Taxonomy" id="1431903"/>
    <lineage>
        <taxon>Eukaryota</taxon>
        <taxon>Metazoa</taxon>
        <taxon>Ecdysozoa</taxon>
        <taxon>Arthropoda</taxon>
        <taxon>Hexapoda</taxon>
        <taxon>Insecta</taxon>
        <taxon>Pterygota</taxon>
        <taxon>Neoptera</taxon>
        <taxon>Endopterygota</taxon>
        <taxon>Coleoptera</taxon>
        <taxon>Polyphaga</taxon>
        <taxon>Cucujiformia</taxon>
        <taxon>Nitidulidae</taxon>
        <taxon>Meligethinae</taxon>
        <taxon>Brassicogethes</taxon>
    </lineage>
</organism>
<evidence type="ECO:0000256" key="5">
    <source>
        <dbReference type="SAM" id="Phobius"/>
    </source>
</evidence>
<keyword evidence="2 5" id="KW-0812">Transmembrane</keyword>
<feature type="transmembrane region" description="Helical" evidence="5">
    <location>
        <begin position="359"/>
        <end position="376"/>
    </location>
</feature>
<feature type="transmembrane region" description="Helical" evidence="5">
    <location>
        <begin position="92"/>
        <end position="110"/>
    </location>
</feature>
<accession>A0A9P0FEI8</accession>
<evidence type="ECO:0000256" key="3">
    <source>
        <dbReference type="ARBA" id="ARBA00022989"/>
    </source>
</evidence>
<reference evidence="6" key="1">
    <citation type="submission" date="2021-12" db="EMBL/GenBank/DDBJ databases">
        <authorList>
            <person name="King R."/>
        </authorList>
    </citation>
    <scope>NUCLEOTIDE SEQUENCE</scope>
</reference>
<feature type="transmembrane region" description="Helical" evidence="5">
    <location>
        <begin position="447"/>
        <end position="467"/>
    </location>
</feature>
<feature type="transmembrane region" description="Helical" evidence="5">
    <location>
        <begin position="326"/>
        <end position="347"/>
    </location>
</feature>
<evidence type="ECO:0008006" key="8">
    <source>
        <dbReference type="Google" id="ProtNLM"/>
    </source>
</evidence>
<feature type="transmembrane region" description="Helical" evidence="5">
    <location>
        <begin position="63"/>
        <end position="85"/>
    </location>
</feature>
<dbReference type="InterPro" id="IPR049680">
    <property type="entry name" value="FLVCR1-2_SLC49-like"/>
</dbReference>
<proteinExistence type="predicted"/>
<name>A0A9P0FEI8_BRAAE</name>
<feature type="transmembrane region" description="Helical" evidence="5">
    <location>
        <begin position="116"/>
        <end position="137"/>
    </location>
</feature>
<dbReference type="PANTHER" id="PTHR10924:SF4">
    <property type="entry name" value="GH15861P"/>
    <property type="match status" value="1"/>
</dbReference>
<dbReference type="SUPFAM" id="SSF103473">
    <property type="entry name" value="MFS general substrate transporter"/>
    <property type="match status" value="2"/>
</dbReference>
<sequence length="491" mass="55934">MDFTPSENLLLKNSEVKLKVYRKRWIILLIYVLYSSLNAFQWMEYCIIENVVKKYYLISSVEVDWTSIIYMALYPILVIPASYIIDRFGLRTAAIIGGFGTAIGVIVKIFSVNQNYFYIVLIGQGIGSAAQVFVLCLPSKIAAIWFAPNEVVDLLNERNVLDFHCLSIFNHDVSIEYQYTENGRETVSLPKSSSRENGRVNEQMANKNDRKMAENGRENFCKCPFVIDINNCSIEDLHVHWESLEHSLDLHWVLWVPSAIVKNENDIKKVEEQLNLLCGGLAAIMIPISKYYKKWTRSSVLLDRYFCELNFTLSTVFRYQDAENDVGLMGFTMAIVGMLGSIIFGYILDKTHKYKESTLFIYLSCALAMGLFHYALEIRDKRLVYLAISIVGFFTNAYMPVGFEFAVELTYPLDEGTTTGVLNAMTQGLGVIFTIFLGQMNAIYGPYFVLFCETGLMFLGTLGTVFIPNELKRQKALLYNKAILKQANISI</sequence>